<keyword evidence="1" id="KW-0472">Membrane</keyword>
<evidence type="ECO:0000256" key="1">
    <source>
        <dbReference type="SAM" id="Phobius"/>
    </source>
</evidence>
<proteinExistence type="predicted"/>
<reference evidence="3 4" key="1">
    <citation type="journal article" date="2017" name="Int. J. Syst. Evol. Microbiol.">
        <title>Desulfovibrio senegalensis sp. nov., a mesophilic sulfate reducer isolated from marine sediment.</title>
        <authorList>
            <person name="Thioye A."/>
            <person name="Gam Z.B.A."/>
            <person name="Mbengue M."/>
            <person name="Cayol J.L."/>
            <person name="Joseph-Bartoli M."/>
            <person name="Toure-Kane C."/>
            <person name="Labat M."/>
        </authorList>
    </citation>
    <scope>NUCLEOTIDE SEQUENCE [LARGE SCALE GENOMIC DNA]</scope>
    <source>
        <strain evidence="3 4">DSM 101509</strain>
    </source>
</reference>
<organism evidence="3 4">
    <name type="scientific">Pseudodesulfovibrio senegalensis</name>
    <dbReference type="NCBI Taxonomy" id="1721087"/>
    <lineage>
        <taxon>Bacteria</taxon>
        <taxon>Pseudomonadati</taxon>
        <taxon>Thermodesulfobacteriota</taxon>
        <taxon>Desulfovibrionia</taxon>
        <taxon>Desulfovibrionales</taxon>
        <taxon>Desulfovibrionaceae</taxon>
    </lineage>
</organism>
<dbReference type="Proteomes" id="UP000438699">
    <property type="component" value="Unassembled WGS sequence"/>
</dbReference>
<accession>A0A6N6N1U1</accession>
<keyword evidence="1" id="KW-1133">Transmembrane helix</keyword>
<evidence type="ECO:0000259" key="2">
    <source>
        <dbReference type="PROSITE" id="PS50914"/>
    </source>
</evidence>
<sequence>MVATKIRFFFLATIHMKIYAALPEHGQGIHMKRIFTILTLLALAAFSGGCAVIPVALTGASMAAPKAISLAITGVKLVHKTTLLAADERHTSDIASDTVLDMQASMTVMTATGIDADVHTYNGQIYVVGEYDTTDHRDQMLADLRAMNGVRDVKGVLRPETAPDDLHPGIRDSFAENAVAANLISELGLDSANVDVEVIQGEAVLVGVVETHDEERALEAMVNGLKKNKGLADMTVTSLVAVQRDFDAGVMTADIEYSLGRAYGPPVPEALLMQDAPPVLAQATPAVRSTTAGPAAVHENQTVGRAPNPDTLRTLAANYKKHFSKWTRARRSIKHEVLTLCSAEQDANTRNQLRTMARKLTTDRQYSIADRLELTMQRSHDLRTKQVANTLLKRIAPERAVNMSALALN</sequence>
<feature type="transmembrane region" description="Helical" evidence="1">
    <location>
        <begin position="34"/>
        <end position="57"/>
    </location>
</feature>
<gene>
    <name evidence="3" type="ORF">F8A88_08375</name>
</gene>
<dbReference type="EMBL" id="WAIE01000003">
    <property type="protein sequence ID" value="KAB1441608.1"/>
    <property type="molecule type" value="Genomic_DNA"/>
</dbReference>
<evidence type="ECO:0000313" key="4">
    <source>
        <dbReference type="Proteomes" id="UP000438699"/>
    </source>
</evidence>
<dbReference type="Pfam" id="PF04972">
    <property type="entry name" value="BON"/>
    <property type="match status" value="1"/>
</dbReference>
<protein>
    <submittedName>
        <fullName evidence="3">BON domain-containing protein</fullName>
    </submittedName>
</protein>
<comment type="caution">
    <text evidence="3">The sequence shown here is derived from an EMBL/GenBank/DDBJ whole genome shotgun (WGS) entry which is preliminary data.</text>
</comment>
<dbReference type="PROSITE" id="PS50914">
    <property type="entry name" value="BON"/>
    <property type="match status" value="1"/>
</dbReference>
<keyword evidence="4" id="KW-1185">Reference proteome</keyword>
<keyword evidence="1" id="KW-0812">Transmembrane</keyword>
<evidence type="ECO:0000313" key="3">
    <source>
        <dbReference type="EMBL" id="KAB1441608.1"/>
    </source>
</evidence>
<feature type="domain" description="BON" evidence="2">
    <location>
        <begin position="171"/>
        <end position="243"/>
    </location>
</feature>
<name>A0A6N6N1U1_9BACT</name>
<dbReference type="InterPro" id="IPR007055">
    <property type="entry name" value="BON_dom"/>
</dbReference>
<dbReference type="AlphaFoldDB" id="A0A6N6N1U1"/>